<protein>
    <recommendedName>
        <fullName evidence="4">Lipoprotein</fullName>
    </recommendedName>
</protein>
<evidence type="ECO:0000313" key="3">
    <source>
        <dbReference type="Proteomes" id="UP000277999"/>
    </source>
</evidence>
<proteinExistence type="predicted"/>
<organism evidence="2 3">
    <name type="scientific">Clostridium autoethanogenum</name>
    <dbReference type="NCBI Taxonomy" id="84023"/>
    <lineage>
        <taxon>Bacteria</taxon>
        <taxon>Bacillati</taxon>
        <taxon>Bacillota</taxon>
        <taxon>Clostridia</taxon>
        <taxon>Eubacteriales</taxon>
        <taxon>Clostridiaceae</taxon>
        <taxon>Clostridium</taxon>
    </lineage>
</organism>
<dbReference type="Proteomes" id="UP000277999">
    <property type="component" value="Unassembled WGS sequence"/>
</dbReference>
<evidence type="ECO:0000256" key="1">
    <source>
        <dbReference type="SAM" id="SignalP"/>
    </source>
</evidence>
<feature type="signal peptide" evidence="1">
    <location>
        <begin position="1"/>
        <end position="22"/>
    </location>
</feature>
<dbReference type="AlphaFoldDB" id="A0A3M0T0W6"/>
<feature type="chain" id="PRO_5018073458" description="Lipoprotein" evidence="1">
    <location>
        <begin position="23"/>
        <end position="67"/>
    </location>
</feature>
<name>A0A3M0T0W6_9CLOT</name>
<reference evidence="2 3" key="1">
    <citation type="submission" date="2018-10" db="EMBL/GenBank/DDBJ databases">
        <title>Genome-centric metagenomics revealed C2 chemical producing, CO utilizing Clostridium with novel acetogenic gene cluster.</title>
        <authorList>
            <person name="Kang H."/>
            <person name="Park B."/>
            <person name="Choi I.G."/>
            <person name="Chang I.S."/>
        </authorList>
    </citation>
    <scope>NUCLEOTIDE SEQUENCE [LARGE SCALE GENOMIC DNA]</scope>
    <source>
        <strain evidence="2 3">H21-9</strain>
    </source>
</reference>
<evidence type="ECO:0008006" key="4">
    <source>
        <dbReference type="Google" id="ProtNLM"/>
    </source>
</evidence>
<dbReference type="PROSITE" id="PS51257">
    <property type="entry name" value="PROKAR_LIPOPROTEIN"/>
    <property type="match status" value="1"/>
</dbReference>
<dbReference type="EMBL" id="RFAQ01000003">
    <property type="protein sequence ID" value="RMD04270.1"/>
    <property type="molecule type" value="Genomic_DNA"/>
</dbReference>
<evidence type="ECO:0000313" key="2">
    <source>
        <dbReference type="EMBL" id="RMD04270.1"/>
    </source>
</evidence>
<keyword evidence="1" id="KW-0732">Signal</keyword>
<gene>
    <name evidence="2" type="ORF">D9O40_02160</name>
</gene>
<comment type="caution">
    <text evidence="2">The sequence shown here is derived from an EMBL/GenBank/DDBJ whole genome shotgun (WGS) entry which is preliminary data.</text>
</comment>
<sequence>MKKLISILLICPLLLIGCSSHNGSLDSSNKKILLHHPKTYTSLVEKLQQIPLLMYLLKSMQKYLKSK</sequence>
<accession>A0A3M0T0W6</accession>